<dbReference type="EMBL" id="JBBXMP010000348">
    <property type="protein sequence ID" value="KAL0058214.1"/>
    <property type="molecule type" value="Genomic_DNA"/>
</dbReference>
<dbReference type="PANTHER" id="PTHR10067">
    <property type="entry name" value="PHOSPHATIDYLSERINE DECARBOXYLASE"/>
    <property type="match status" value="1"/>
</dbReference>
<gene>
    <name evidence="4" type="ORF">AAF712_015130</name>
</gene>
<proteinExistence type="predicted"/>
<dbReference type="InterPro" id="IPR022237">
    <property type="entry name" value="PsiD-like"/>
</dbReference>
<dbReference type="Pfam" id="PF02666">
    <property type="entry name" value="PS_Dcarbxylase"/>
    <property type="match status" value="1"/>
</dbReference>
<dbReference type="Pfam" id="PF12588">
    <property type="entry name" value="PSDC"/>
    <property type="match status" value="1"/>
</dbReference>
<evidence type="ECO:0000313" key="4">
    <source>
        <dbReference type="EMBL" id="KAL0058214.1"/>
    </source>
</evidence>
<evidence type="ECO:0000313" key="5">
    <source>
        <dbReference type="Proteomes" id="UP001437256"/>
    </source>
</evidence>
<keyword evidence="5" id="KW-1185">Reference proteome</keyword>
<keyword evidence="2" id="KW-0456">Lyase</keyword>
<dbReference type="InterPro" id="IPR003817">
    <property type="entry name" value="PS_Dcarbxylase"/>
</dbReference>
<protein>
    <recommendedName>
        <fullName evidence="3">L-tryptophan decarboxylase PsiD-like domain-containing protein</fullName>
    </recommendedName>
</protein>
<evidence type="ECO:0000259" key="3">
    <source>
        <dbReference type="Pfam" id="PF12588"/>
    </source>
</evidence>
<sequence length="453" mass="51472">MFHVKIPTEYSLPINRSQTLLPSAQSFKDSGWMPQSKDVYDQFIRDLTDKISSKLYDGPEGRLATPGGGYSLHPNRPPLLPRVQEFLDFIENDPTVFAEFHRMFEHIRENEHPNNYLELVYMFNEIFRSAPDFGSLGPPLYMIMANIMNSQGGFSAFTKENLNRHFKKMFETWSDFLLSEDSRTVLNNENKGWLCEAALLKMVKGFPDRTFAQVFICDPNDPHYGFRSFEDFFNRRLRDPAVDRPTGDINDLRIISAACESTTYAYQENVLRQDPLFIKDQAYSLVHLLADNYVDVFEGGTILQSFLSTTSYHRWHAPVKGTIKKIVDVPGTYFAQGPHTLGLPTNNDELPPYLQSLRFFANTAARQLIFIDAKNEKLGLMCFIAIGMTEISSCEATVCEGQEVERGDQLGMFHFGGSSSALVFRKDAGVQVDGEYRVPKAALKVNRAIAIVQ</sequence>
<evidence type="ECO:0000256" key="1">
    <source>
        <dbReference type="ARBA" id="ARBA00022793"/>
    </source>
</evidence>
<accession>A0ABR2ZB89</accession>
<name>A0ABR2ZB89_9AGAR</name>
<comment type="caution">
    <text evidence="4">The sequence shown here is derived from an EMBL/GenBank/DDBJ whole genome shotgun (WGS) entry which is preliminary data.</text>
</comment>
<keyword evidence="1" id="KW-0210">Decarboxylase</keyword>
<dbReference type="Proteomes" id="UP001437256">
    <property type="component" value="Unassembled WGS sequence"/>
</dbReference>
<dbReference type="PANTHER" id="PTHR10067:SF9">
    <property type="entry name" value="PHOSPHATIDYLSERINE DECARBOXYLASE FAMILY PROTEIN (AFU_ORTHOLOGUE AFUA_7G01730)"/>
    <property type="match status" value="1"/>
</dbReference>
<reference evidence="4 5" key="1">
    <citation type="submission" date="2024-05" db="EMBL/GenBank/DDBJ databases">
        <title>A draft genome resource for the thread blight pathogen Marasmius tenuissimus strain MS-2.</title>
        <authorList>
            <person name="Yulfo-Soto G.E."/>
            <person name="Baruah I.K."/>
            <person name="Amoako-Attah I."/>
            <person name="Bukari Y."/>
            <person name="Meinhardt L.W."/>
            <person name="Bailey B.A."/>
            <person name="Cohen S.P."/>
        </authorList>
    </citation>
    <scope>NUCLEOTIDE SEQUENCE [LARGE SCALE GENOMIC DNA]</scope>
    <source>
        <strain evidence="4 5">MS-2</strain>
    </source>
</reference>
<feature type="domain" description="L-tryptophan decarboxylase PsiD-like" evidence="3">
    <location>
        <begin position="81"/>
        <end position="201"/>
    </location>
</feature>
<evidence type="ECO:0000256" key="2">
    <source>
        <dbReference type="ARBA" id="ARBA00023239"/>
    </source>
</evidence>
<organism evidence="4 5">
    <name type="scientific">Marasmius tenuissimus</name>
    <dbReference type="NCBI Taxonomy" id="585030"/>
    <lineage>
        <taxon>Eukaryota</taxon>
        <taxon>Fungi</taxon>
        <taxon>Dikarya</taxon>
        <taxon>Basidiomycota</taxon>
        <taxon>Agaricomycotina</taxon>
        <taxon>Agaricomycetes</taxon>
        <taxon>Agaricomycetidae</taxon>
        <taxon>Agaricales</taxon>
        <taxon>Marasmiineae</taxon>
        <taxon>Marasmiaceae</taxon>
        <taxon>Marasmius</taxon>
    </lineage>
</organism>